<name>A0A5C5FWD5_9BASI</name>
<organism evidence="2 3">
    <name type="scientific">Rhodotorula diobovata</name>
    <dbReference type="NCBI Taxonomy" id="5288"/>
    <lineage>
        <taxon>Eukaryota</taxon>
        <taxon>Fungi</taxon>
        <taxon>Dikarya</taxon>
        <taxon>Basidiomycota</taxon>
        <taxon>Pucciniomycotina</taxon>
        <taxon>Microbotryomycetes</taxon>
        <taxon>Sporidiobolales</taxon>
        <taxon>Sporidiobolaceae</taxon>
        <taxon>Rhodotorula</taxon>
    </lineage>
</organism>
<comment type="caution">
    <text evidence="2">The sequence shown here is derived from an EMBL/GenBank/DDBJ whole genome shotgun (WGS) entry which is preliminary data.</text>
</comment>
<feature type="region of interest" description="Disordered" evidence="1">
    <location>
        <begin position="23"/>
        <end position="61"/>
    </location>
</feature>
<proteinExistence type="predicted"/>
<dbReference type="Proteomes" id="UP000311382">
    <property type="component" value="Unassembled WGS sequence"/>
</dbReference>
<feature type="compositionally biased region" description="Low complexity" evidence="1">
    <location>
        <begin position="35"/>
        <end position="47"/>
    </location>
</feature>
<keyword evidence="3" id="KW-1185">Reference proteome</keyword>
<reference evidence="2 3" key="1">
    <citation type="submission" date="2019-03" db="EMBL/GenBank/DDBJ databases">
        <title>Rhodosporidium diobovatum UCD-FST 08-225 genome sequencing, assembly, and annotation.</title>
        <authorList>
            <person name="Fakankun I.U."/>
            <person name="Fristensky B."/>
            <person name="Levin D.B."/>
        </authorList>
    </citation>
    <scope>NUCLEOTIDE SEQUENCE [LARGE SCALE GENOMIC DNA]</scope>
    <source>
        <strain evidence="2 3">UCD-FST 08-225</strain>
    </source>
</reference>
<dbReference type="EMBL" id="SOZI01000050">
    <property type="protein sequence ID" value="TNY21118.1"/>
    <property type="molecule type" value="Genomic_DNA"/>
</dbReference>
<gene>
    <name evidence="2" type="ORF">DMC30DRAFT_395759</name>
</gene>
<evidence type="ECO:0000313" key="2">
    <source>
        <dbReference type="EMBL" id="TNY21118.1"/>
    </source>
</evidence>
<sequence length="172" mass="18356">MRRLSSLPSASLRANALLSFCWAPPPQQRQRRTRPAPMSSSRSPAKANFGRSSPCGPPHEEVPQRLLARGFRFKRVPPSPSGPGASVHFGASAVMDAILTTRLSIDSLTLANWRVDGSHPSHPGVLIWLERVLTTPLLQSVHTGLVLRGADGGRSACVLFVVALGVAAPSLD</sequence>
<evidence type="ECO:0000313" key="3">
    <source>
        <dbReference type="Proteomes" id="UP000311382"/>
    </source>
</evidence>
<evidence type="ECO:0000256" key="1">
    <source>
        <dbReference type="SAM" id="MobiDB-lite"/>
    </source>
</evidence>
<accession>A0A5C5FWD5</accession>
<dbReference type="AlphaFoldDB" id="A0A5C5FWD5"/>
<protein>
    <submittedName>
        <fullName evidence="2">Uncharacterized protein</fullName>
    </submittedName>
</protein>